<name>A0A4S9T8A5_AURPU</name>
<accession>A0A4S9T8A5</accession>
<protein>
    <submittedName>
        <fullName evidence="1">Uncharacterized protein</fullName>
    </submittedName>
</protein>
<dbReference type="AlphaFoldDB" id="A0A4S9T8A5"/>
<organism evidence="1 2">
    <name type="scientific">Aureobasidium pullulans</name>
    <name type="common">Black yeast</name>
    <name type="synonym">Pullularia pullulans</name>
    <dbReference type="NCBI Taxonomy" id="5580"/>
    <lineage>
        <taxon>Eukaryota</taxon>
        <taxon>Fungi</taxon>
        <taxon>Dikarya</taxon>
        <taxon>Ascomycota</taxon>
        <taxon>Pezizomycotina</taxon>
        <taxon>Dothideomycetes</taxon>
        <taxon>Dothideomycetidae</taxon>
        <taxon>Dothideales</taxon>
        <taxon>Saccotheciaceae</taxon>
        <taxon>Aureobasidium</taxon>
    </lineage>
</organism>
<gene>
    <name evidence="1" type="ORF">D6C90_09625</name>
</gene>
<reference evidence="1 2" key="1">
    <citation type="submission" date="2018-10" db="EMBL/GenBank/DDBJ databases">
        <title>Fifty Aureobasidium pullulans genomes reveal a recombining polyextremotolerant generalist.</title>
        <authorList>
            <person name="Gostincar C."/>
            <person name="Turk M."/>
            <person name="Zajc J."/>
            <person name="Gunde-Cimerman N."/>
        </authorList>
    </citation>
    <scope>NUCLEOTIDE SEQUENCE [LARGE SCALE GENOMIC DNA]</scope>
    <source>
        <strain evidence="1 2">EXF-3844</strain>
    </source>
</reference>
<sequence length="54" mass="5893">MAVTQYSLPPLPYAYDVSLPIPITSKIPHQSLENPATFDNLFLSISLSSLSRAS</sequence>
<proteinExistence type="predicted"/>
<dbReference type="Proteomes" id="UP000310121">
    <property type="component" value="Unassembled WGS sequence"/>
</dbReference>
<evidence type="ECO:0000313" key="1">
    <source>
        <dbReference type="EMBL" id="THZ20223.1"/>
    </source>
</evidence>
<evidence type="ECO:0000313" key="2">
    <source>
        <dbReference type="Proteomes" id="UP000310121"/>
    </source>
</evidence>
<comment type="caution">
    <text evidence="1">The sequence shown here is derived from an EMBL/GenBank/DDBJ whole genome shotgun (WGS) entry which is preliminary data.</text>
</comment>
<dbReference type="EMBL" id="QZBN01001612">
    <property type="protein sequence ID" value="THZ20223.1"/>
    <property type="molecule type" value="Genomic_DNA"/>
</dbReference>